<proteinExistence type="predicted"/>
<keyword evidence="2" id="KW-1185">Reference proteome</keyword>
<dbReference type="OrthoDB" id="700613at2"/>
<dbReference type="InterPro" id="IPR008962">
    <property type="entry name" value="PapD-like_sf"/>
</dbReference>
<evidence type="ECO:0000313" key="1">
    <source>
        <dbReference type="EMBL" id="KIO76136.1"/>
    </source>
</evidence>
<gene>
    <name evidence="1" type="ORF">TH53_16595</name>
</gene>
<sequence length="114" mass="12701">MRFRTDILLLVLIGLGVNQPVKAQAISFSPTRLFFKGNPGETLTETITISNSGKEPYEFITSIQDWKRDSLGNKIYFPMGTLASSNGRNIRLSSTNIKINPGEKKELYNQHPGA</sequence>
<dbReference type="EMBL" id="JXRA01000072">
    <property type="protein sequence ID" value="KIO76136.1"/>
    <property type="molecule type" value="Genomic_DNA"/>
</dbReference>
<dbReference type="RefSeq" id="WP_041883489.1">
    <property type="nucleotide sequence ID" value="NZ_JXRA01000072.1"/>
</dbReference>
<dbReference type="Proteomes" id="UP000032049">
    <property type="component" value="Unassembled WGS sequence"/>
</dbReference>
<name>A0A0D0GNP2_9SPHI</name>
<accession>A0A0D0GNP2</accession>
<protein>
    <recommendedName>
        <fullName evidence="3">Molecular chaperone</fullName>
    </recommendedName>
</protein>
<dbReference type="STRING" id="1503925.TH53_16595"/>
<comment type="caution">
    <text evidence="1">The sequence shown here is derived from an EMBL/GenBank/DDBJ whole genome shotgun (WGS) entry which is preliminary data.</text>
</comment>
<dbReference type="AlphaFoldDB" id="A0A0D0GNP2"/>
<reference evidence="1 2" key="1">
    <citation type="submission" date="2015-01" db="EMBL/GenBank/DDBJ databases">
        <title>Draft genome sequence of Pedobacter sp. NL19 isolated from sludge of an effluent treatment pond in an abandoned uranium mine.</title>
        <authorList>
            <person name="Santos T."/>
            <person name="Caetano T."/>
            <person name="Covas C."/>
            <person name="Cruz A."/>
            <person name="Mendo S."/>
        </authorList>
    </citation>
    <scope>NUCLEOTIDE SEQUENCE [LARGE SCALE GENOMIC DNA]</scope>
    <source>
        <strain evidence="1 2">NL19</strain>
    </source>
</reference>
<evidence type="ECO:0000313" key="2">
    <source>
        <dbReference type="Proteomes" id="UP000032049"/>
    </source>
</evidence>
<evidence type="ECO:0008006" key="3">
    <source>
        <dbReference type="Google" id="ProtNLM"/>
    </source>
</evidence>
<dbReference type="SUPFAM" id="SSF49354">
    <property type="entry name" value="PapD-like"/>
    <property type="match status" value="1"/>
</dbReference>
<organism evidence="1 2">
    <name type="scientific">Pedobacter lusitanus</name>
    <dbReference type="NCBI Taxonomy" id="1503925"/>
    <lineage>
        <taxon>Bacteria</taxon>
        <taxon>Pseudomonadati</taxon>
        <taxon>Bacteroidota</taxon>
        <taxon>Sphingobacteriia</taxon>
        <taxon>Sphingobacteriales</taxon>
        <taxon>Sphingobacteriaceae</taxon>
        <taxon>Pedobacter</taxon>
    </lineage>
</organism>